<evidence type="ECO:0000313" key="11">
    <source>
        <dbReference type="Proteomes" id="UP000011531"/>
    </source>
</evidence>
<dbReference type="PROSITE" id="PS00526">
    <property type="entry name" value="RIBOSOMAL_L19E"/>
    <property type="match status" value="1"/>
</dbReference>
<dbReference type="HAMAP" id="MF_01475">
    <property type="entry name" value="Ribosomal_eL19"/>
    <property type="match status" value="1"/>
</dbReference>
<feature type="compositionally biased region" description="Basic residues" evidence="8">
    <location>
        <begin position="75"/>
        <end position="93"/>
    </location>
</feature>
<dbReference type="InterPro" id="IPR035970">
    <property type="entry name" value="60S_ribosomal_eL19_sf"/>
</dbReference>
<dbReference type="InterPro" id="IPR039547">
    <property type="entry name" value="Ribosomal_eL19"/>
</dbReference>
<feature type="region of interest" description="Disordered" evidence="8">
    <location>
        <begin position="53"/>
        <end position="107"/>
    </location>
</feature>
<feature type="compositionally biased region" description="Basic and acidic residues" evidence="8">
    <location>
        <begin position="53"/>
        <end position="74"/>
    </location>
</feature>
<dbReference type="PANTHER" id="PTHR10722">
    <property type="entry name" value="60S RIBOSOMAL PROTEIN L19"/>
    <property type="match status" value="1"/>
</dbReference>
<dbReference type="EMBL" id="AOIA01000020">
    <property type="protein sequence ID" value="ELY65939.1"/>
    <property type="molecule type" value="Genomic_DNA"/>
</dbReference>
<evidence type="ECO:0000256" key="2">
    <source>
        <dbReference type="ARBA" id="ARBA00011838"/>
    </source>
</evidence>
<dbReference type="CDD" id="cd01418">
    <property type="entry name" value="Ribosomal_L19e_A"/>
    <property type="match status" value="1"/>
</dbReference>
<evidence type="ECO:0000256" key="3">
    <source>
        <dbReference type="ARBA" id="ARBA00022730"/>
    </source>
</evidence>
<dbReference type="InterPro" id="IPR057260">
    <property type="entry name" value="Ribosomal_L19e_C"/>
</dbReference>
<dbReference type="NCBIfam" id="NF006343">
    <property type="entry name" value="PRK08570.1"/>
    <property type="match status" value="1"/>
</dbReference>
<dbReference type="InterPro" id="IPR023638">
    <property type="entry name" value="Ribosomal_eL19_CS"/>
</dbReference>
<dbReference type="InterPro" id="IPR000196">
    <property type="entry name" value="Ribosomal_eL19_dom"/>
</dbReference>
<dbReference type="InterPro" id="IPR015972">
    <property type="entry name" value="Ribosomal_eL19_dom1"/>
</dbReference>
<evidence type="ECO:0000256" key="1">
    <source>
        <dbReference type="ARBA" id="ARBA00011082"/>
    </source>
</evidence>
<organism evidence="10 11">
    <name type="scientific">Natronococcus jeotgali DSM 18795</name>
    <dbReference type="NCBI Taxonomy" id="1227498"/>
    <lineage>
        <taxon>Archaea</taxon>
        <taxon>Methanobacteriati</taxon>
        <taxon>Methanobacteriota</taxon>
        <taxon>Stenosarchaea group</taxon>
        <taxon>Halobacteria</taxon>
        <taxon>Halobacteriales</taxon>
        <taxon>Natrialbaceae</taxon>
        <taxon>Natronococcus</taxon>
    </lineage>
</organism>
<evidence type="ECO:0000256" key="7">
    <source>
        <dbReference type="RuleBase" id="RU000574"/>
    </source>
</evidence>
<accession>L9XVS3</accession>
<dbReference type="FunFam" id="1.10.1650.10:FF:000001">
    <property type="entry name" value="Ribosomal protein L19"/>
    <property type="match status" value="1"/>
</dbReference>
<dbReference type="Gene3D" id="1.10.1650.10">
    <property type="match status" value="1"/>
</dbReference>
<dbReference type="Pfam" id="PF01280">
    <property type="entry name" value="Ribosomal_L19e"/>
    <property type="match status" value="1"/>
</dbReference>
<protein>
    <recommendedName>
        <fullName evidence="7">Ribosomal protein L19e</fullName>
    </recommendedName>
</protein>
<evidence type="ECO:0000256" key="4">
    <source>
        <dbReference type="ARBA" id="ARBA00022884"/>
    </source>
</evidence>
<keyword evidence="4" id="KW-0694">RNA-binding</keyword>
<dbReference type="GO" id="GO:0006412">
    <property type="term" value="P:translation"/>
    <property type="evidence" value="ECO:0007669"/>
    <property type="project" value="InterPro"/>
</dbReference>
<evidence type="ECO:0000259" key="9">
    <source>
        <dbReference type="SMART" id="SM01416"/>
    </source>
</evidence>
<dbReference type="GO" id="GO:0022625">
    <property type="term" value="C:cytosolic large ribosomal subunit"/>
    <property type="evidence" value="ECO:0007669"/>
    <property type="project" value="InterPro"/>
</dbReference>
<evidence type="ECO:0000256" key="5">
    <source>
        <dbReference type="ARBA" id="ARBA00022980"/>
    </source>
</evidence>
<name>L9XVS3_9EURY</name>
<comment type="similarity">
    <text evidence="1 7">Belongs to the eukaryotic ribosomal protein eL19 family.</text>
</comment>
<feature type="compositionally biased region" description="Basic and acidic residues" evidence="8">
    <location>
        <begin position="96"/>
        <end position="106"/>
    </location>
</feature>
<dbReference type="GO" id="GO:0019843">
    <property type="term" value="F:rRNA binding"/>
    <property type="evidence" value="ECO:0007669"/>
    <property type="project" value="UniProtKB-KW"/>
</dbReference>
<keyword evidence="5 7" id="KW-0689">Ribosomal protein</keyword>
<feature type="domain" description="Large ribosomal subunit protein eL19" evidence="9">
    <location>
        <begin position="9"/>
        <end position="152"/>
    </location>
</feature>
<evidence type="ECO:0000256" key="8">
    <source>
        <dbReference type="SAM" id="MobiDB-lite"/>
    </source>
</evidence>
<keyword evidence="6 7" id="KW-0687">Ribonucleoprotein</keyword>
<dbReference type="InterPro" id="IPR015973">
    <property type="entry name" value="Ribosomal_eL19_dom2"/>
</dbReference>
<keyword evidence="11" id="KW-1185">Reference proteome</keyword>
<dbReference type="InterPro" id="IPR015974">
    <property type="entry name" value="Ribosomal_eL19_dom3"/>
</dbReference>
<dbReference type="InterPro" id="IPR033936">
    <property type="entry name" value="Ribosomal_eL19_arc"/>
</dbReference>
<sequence>KSRWNPMTDLSAQKRLAADVLDVGKNRVWIDPDAQGEIAEAITRDEIRDLVDEGSIRAKDARGNSRGRARERNAKRAYGHRKGQGKRKGKKGARQSQKEEWQDKIRAQRRKLRELRDKGEITPTQYRELYKKAGGGEFRSVRYLLNYIDDNYGDQ</sequence>
<comment type="caution">
    <text evidence="10">The sequence shown here is derived from an EMBL/GenBank/DDBJ whole genome shotgun (WGS) entry which is preliminary data.</text>
</comment>
<dbReference type="GO" id="GO:0003735">
    <property type="term" value="F:structural constituent of ribosome"/>
    <property type="evidence" value="ECO:0007669"/>
    <property type="project" value="InterPro"/>
</dbReference>
<dbReference type="SUPFAM" id="SSF48140">
    <property type="entry name" value="Ribosomal protein L19 (L19e)"/>
    <property type="match status" value="1"/>
</dbReference>
<dbReference type="AlphaFoldDB" id="L9XVS3"/>
<evidence type="ECO:0000256" key="6">
    <source>
        <dbReference type="ARBA" id="ARBA00023274"/>
    </source>
</evidence>
<gene>
    <name evidence="10" type="primary">rpl19e</name>
    <name evidence="10" type="ORF">C492_01997</name>
</gene>
<keyword evidence="3" id="KW-0699">rRNA-binding</keyword>
<feature type="non-terminal residue" evidence="10">
    <location>
        <position position="1"/>
    </location>
</feature>
<dbReference type="STRING" id="1227498.C492_01997"/>
<dbReference type="InterPro" id="IPR057259">
    <property type="entry name" value="Ribosomal_L19e"/>
</dbReference>
<dbReference type="Gene3D" id="1.20.5.560">
    <property type="entry name" value="Single Heli x bin"/>
    <property type="match status" value="1"/>
</dbReference>
<dbReference type="Gene3D" id="1.10.1200.60">
    <property type="match status" value="1"/>
</dbReference>
<proteinExistence type="inferred from homology"/>
<comment type="subunit">
    <text evidence="2">Part of the 50S ribosomal subunit.</text>
</comment>
<dbReference type="PATRIC" id="fig|1227498.3.peg.399"/>
<dbReference type="SMART" id="SM01416">
    <property type="entry name" value="Ribosomal_L19e"/>
    <property type="match status" value="1"/>
</dbReference>
<dbReference type="Pfam" id="PF25476">
    <property type="entry name" value="Ribosomal_L19e_C"/>
    <property type="match status" value="1"/>
</dbReference>
<reference evidence="10 11" key="1">
    <citation type="journal article" date="2014" name="PLoS Genet.">
        <title>Phylogenetically driven sequencing of extremely halophilic archaea reveals strategies for static and dynamic osmo-response.</title>
        <authorList>
            <person name="Becker E.A."/>
            <person name="Seitzer P.M."/>
            <person name="Tritt A."/>
            <person name="Larsen D."/>
            <person name="Krusor M."/>
            <person name="Yao A.I."/>
            <person name="Wu D."/>
            <person name="Madern D."/>
            <person name="Eisen J.A."/>
            <person name="Darling A.E."/>
            <person name="Facciotti M.T."/>
        </authorList>
    </citation>
    <scope>NUCLEOTIDE SEQUENCE [LARGE SCALE GENOMIC DNA]</scope>
    <source>
        <strain evidence="10 11">DSM 18795</strain>
    </source>
</reference>
<dbReference type="Proteomes" id="UP000011531">
    <property type="component" value="Unassembled WGS sequence"/>
</dbReference>
<evidence type="ECO:0000313" key="10">
    <source>
        <dbReference type="EMBL" id="ELY65939.1"/>
    </source>
</evidence>